<comment type="caution">
    <text evidence="2">The sequence shown here is derived from an EMBL/GenBank/DDBJ whole genome shotgun (WGS) entry which is preliminary data.</text>
</comment>
<dbReference type="RefSeq" id="WP_163773143.1">
    <property type="nucleotide sequence ID" value="NZ_JAAGXA010000010.1"/>
</dbReference>
<reference evidence="2 3" key="1">
    <citation type="journal article" date="2014" name="Int. J. Syst. Evol. Microbiol.">
        <title>Nocardioides zeae sp. nov., isolated from the stem of Zea mays.</title>
        <authorList>
            <person name="Glaeser S.P."/>
            <person name="McInroy J.A."/>
            <person name="Busse H.J."/>
            <person name="Kampfer P."/>
        </authorList>
    </citation>
    <scope>NUCLEOTIDE SEQUENCE [LARGE SCALE GENOMIC DNA]</scope>
    <source>
        <strain evidence="2 3">JCM 30728</strain>
    </source>
</reference>
<accession>A0A6P0HLL1</accession>
<evidence type="ECO:0000313" key="3">
    <source>
        <dbReference type="Proteomes" id="UP000468687"/>
    </source>
</evidence>
<keyword evidence="3" id="KW-1185">Reference proteome</keyword>
<dbReference type="AlphaFoldDB" id="A0A6P0HLL1"/>
<protein>
    <submittedName>
        <fullName evidence="2">Uncharacterized protein</fullName>
    </submittedName>
</protein>
<feature type="compositionally biased region" description="Polar residues" evidence="1">
    <location>
        <begin position="175"/>
        <end position="186"/>
    </location>
</feature>
<feature type="region of interest" description="Disordered" evidence="1">
    <location>
        <begin position="175"/>
        <end position="195"/>
    </location>
</feature>
<organism evidence="2 3">
    <name type="scientific">Nocardioides zeae</name>
    <dbReference type="NCBI Taxonomy" id="1457234"/>
    <lineage>
        <taxon>Bacteria</taxon>
        <taxon>Bacillati</taxon>
        <taxon>Actinomycetota</taxon>
        <taxon>Actinomycetes</taxon>
        <taxon>Propionibacteriales</taxon>
        <taxon>Nocardioidaceae</taxon>
        <taxon>Nocardioides</taxon>
    </lineage>
</organism>
<dbReference type="Proteomes" id="UP000468687">
    <property type="component" value="Unassembled WGS sequence"/>
</dbReference>
<evidence type="ECO:0000313" key="2">
    <source>
        <dbReference type="EMBL" id="NEN79599.1"/>
    </source>
</evidence>
<dbReference type="EMBL" id="JAAGXA010000010">
    <property type="protein sequence ID" value="NEN79599.1"/>
    <property type="molecule type" value="Genomic_DNA"/>
</dbReference>
<proteinExistence type="predicted"/>
<sequence length="215" mass="23090">MRDGPERPAELDALLAAVDAVHAADARFATWPDPWDGPPSDDAYRRVTDPERYRTVGARVEAWCRVLVEAGLGVREPAVVPWGWTPTNGPEDLIRLRPAVDGALPLLLDVGSTGVQGDNVRIGVGEPAVEVAMVPQCGCDACDDGSEELLDAVDRVVGSVVAGVLVHESGDGWSRTVTPEGWSTSNADRADAERAEAERTGRRRWRTVAGSAWWS</sequence>
<dbReference type="Pfam" id="PF19736">
    <property type="entry name" value="DUF6226"/>
    <property type="match status" value="1"/>
</dbReference>
<name>A0A6P0HLL1_9ACTN</name>
<dbReference type="InterPro" id="IPR045773">
    <property type="entry name" value="DUF6226"/>
</dbReference>
<gene>
    <name evidence="2" type="ORF">G3T38_15075</name>
</gene>
<evidence type="ECO:0000256" key="1">
    <source>
        <dbReference type="SAM" id="MobiDB-lite"/>
    </source>
</evidence>